<dbReference type="GO" id="GO:0005886">
    <property type="term" value="C:plasma membrane"/>
    <property type="evidence" value="ECO:0007669"/>
    <property type="project" value="UniProtKB-SubCell"/>
</dbReference>
<reference evidence="8 9" key="1">
    <citation type="submission" date="2017-04" db="EMBL/GenBank/DDBJ databases">
        <title>Monoglobus pectinilyticus 14 draft genome.</title>
        <authorList>
            <person name="Kim C."/>
            <person name="Rosendale D.I."/>
            <person name="Kelly W.J."/>
            <person name="Tannock G.W."/>
            <person name="Patchett M.L."/>
            <person name="Jordens J.Z."/>
        </authorList>
    </citation>
    <scope>NUCLEOTIDE SEQUENCE [LARGE SCALE GENOMIC DNA]</scope>
    <source>
        <strain evidence="8 9">14</strain>
    </source>
</reference>
<dbReference type="RefSeq" id="WP_102366187.1">
    <property type="nucleotide sequence ID" value="NZ_CP020991.1"/>
</dbReference>
<keyword evidence="3 7" id="KW-0812">Transmembrane</keyword>
<dbReference type="InterPro" id="IPR005899">
    <property type="entry name" value="Na_pump_deCOase"/>
</dbReference>
<dbReference type="GO" id="GO:0016829">
    <property type="term" value="F:lyase activity"/>
    <property type="evidence" value="ECO:0007669"/>
    <property type="project" value="UniProtKB-KW"/>
</dbReference>
<dbReference type="GO" id="GO:0015081">
    <property type="term" value="F:sodium ion transmembrane transporter activity"/>
    <property type="evidence" value="ECO:0007669"/>
    <property type="project" value="InterPro"/>
</dbReference>
<keyword evidence="5 7" id="KW-0472">Membrane</keyword>
<evidence type="ECO:0000256" key="2">
    <source>
        <dbReference type="ARBA" id="ARBA00022475"/>
    </source>
</evidence>
<dbReference type="EC" id="4.1.1.3" evidence="8"/>
<dbReference type="EMBL" id="CP020991">
    <property type="protein sequence ID" value="AUO20040.1"/>
    <property type="molecule type" value="Genomic_DNA"/>
</dbReference>
<feature type="region of interest" description="Disordered" evidence="6">
    <location>
        <begin position="43"/>
        <end position="69"/>
    </location>
</feature>
<gene>
    <name evidence="8" type="primary">oadG</name>
    <name evidence="8" type="ORF">B9O19_01891</name>
</gene>
<keyword evidence="8" id="KW-0456">Lyase</keyword>
<dbReference type="KEGG" id="mpec:B9O19_01891"/>
<keyword evidence="9" id="KW-1185">Reference proteome</keyword>
<evidence type="ECO:0000256" key="4">
    <source>
        <dbReference type="ARBA" id="ARBA00022989"/>
    </source>
</evidence>
<keyword evidence="2" id="KW-1003">Cell membrane</keyword>
<evidence type="ECO:0000313" key="8">
    <source>
        <dbReference type="EMBL" id="AUO20040.1"/>
    </source>
</evidence>
<dbReference type="AlphaFoldDB" id="A0A2K9P489"/>
<evidence type="ECO:0000256" key="6">
    <source>
        <dbReference type="SAM" id="MobiDB-lite"/>
    </source>
</evidence>
<feature type="transmembrane region" description="Helical" evidence="7">
    <location>
        <begin position="12"/>
        <end position="35"/>
    </location>
</feature>
<evidence type="ECO:0000313" key="9">
    <source>
        <dbReference type="Proteomes" id="UP000235589"/>
    </source>
</evidence>
<comment type="subcellular location">
    <subcellularLocation>
        <location evidence="1">Cell membrane</location>
    </subcellularLocation>
</comment>
<dbReference type="NCBIfam" id="TIGR01195">
    <property type="entry name" value="oadG_fam"/>
    <property type="match status" value="1"/>
</dbReference>
<feature type="compositionally biased region" description="Polar residues" evidence="6">
    <location>
        <begin position="49"/>
        <end position="66"/>
    </location>
</feature>
<keyword evidence="4 7" id="KW-1133">Transmembrane helix</keyword>
<dbReference type="Pfam" id="PF04277">
    <property type="entry name" value="OAD_gamma"/>
    <property type="match status" value="1"/>
</dbReference>
<accession>A0A2K9P489</accession>
<evidence type="ECO:0000256" key="5">
    <source>
        <dbReference type="ARBA" id="ARBA00023136"/>
    </source>
</evidence>
<sequence>MTIGAALSEGLQVTIVGLAIVFAVLVILMFVLMGMKTLFYNDNSKKEQNTPSNSNKTLPQAANATAKSAPEMDEGELIAVLTAAIAASLNTSSYNLNIKSYRRVGNALPSWSKAGLTDVINSRF</sequence>
<proteinExistence type="predicted"/>
<evidence type="ECO:0000256" key="7">
    <source>
        <dbReference type="SAM" id="Phobius"/>
    </source>
</evidence>
<evidence type="ECO:0000256" key="3">
    <source>
        <dbReference type="ARBA" id="ARBA00022692"/>
    </source>
</evidence>
<name>A0A2K9P489_9FIRM</name>
<dbReference type="Proteomes" id="UP000235589">
    <property type="component" value="Chromosome"/>
</dbReference>
<evidence type="ECO:0000256" key="1">
    <source>
        <dbReference type="ARBA" id="ARBA00004236"/>
    </source>
</evidence>
<dbReference type="OrthoDB" id="1954652at2"/>
<dbReference type="GO" id="GO:0036376">
    <property type="term" value="P:sodium ion export across plasma membrane"/>
    <property type="evidence" value="ECO:0007669"/>
    <property type="project" value="InterPro"/>
</dbReference>
<organism evidence="8 9">
    <name type="scientific">Monoglobus pectinilyticus</name>
    <dbReference type="NCBI Taxonomy" id="1981510"/>
    <lineage>
        <taxon>Bacteria</taxon>
        <taxon>Bacillati</taxon>
        <taxon>Bacillota</taxon>
        <taxon>Clostridia</taxon>
        <taxon>Monoglobales</taxon>
        <taxon>Monoglobaceae</taxon>
        <taxon>Monoglobus</taxon>
    </lineage>
</organism>
<protein>
    <submittedName>
        <fullName evidence="8">Oxaloacetate decarboxylase beta chain gamma chain</fullName>
        <ecNumber evidence="8">4.1.1.3</ecNumber>
    </submittedName>
</protein>
<dbReference type="GeneID" id="98063268"/>